<evidence type="ECO:0000313" key="1">
    <source>
        <dbReference type="EMBL" id="EOY21861.1"/>
    </source>
</evidence>
<keyword evidence="2" id="KW-1185">Reference proteome</keyword>
<proteinExistence type="predicted"/>
<protein>
    <submittedName>
        <fullName evidence="1">Uncharacterized protein</fullName>
    </submittedName>
</protein>
<name>A0A061FX68_THECC</name>
<dbReference type="Proteomes" id="UP000026915">
    <property type="component" value="Chromosome 3"/>
</dbReference>
<sequence>MAATPNQRPSPNDLQNLFRKVNDSKKNHSQEPLDEEFANTERRQWRVQVSMGLEANDGRRPFSISSLFKSCETKIRGDLKAMMGICIAGLVTDEGYSMATKFIYSDMDAEMKRGGGVQDEDKTEKKHLQNELGSNLEFWFFYACI</sequence>
<organism evidence="1 2">
    <name type="scientific">Theobroma cacao</name>
    <name type="common">Cacao</name>
    <name type="synonym">Cocoa</name>
    <dbReference type="NCBI Taxonomy" id="3641"/>
    <lineage>
        <taxon>Eukaryota</taxon>
        <taxon>Viridiplantae</taxon>
        <taxon>Streptophyta</taxon>
        <taxon>Embryophyta</taxon>
        <taxon>Tracheophyta</taxon>
        <taxon>Spermatophyta</taxon>
        <taxon>Magnoliopsida</taxon>
        <taxon>eudicotyledons</taxon>
        <taxon>Gunneridae</taxon>
        <taxon>Pentapetalae</taxon>
        <taxon>rosids</taxon>
        <taxon>malvids</taxon>
        <taxon>Malvales</taxon>
        <taxon>Malvaceae</taxon>
        <taxon>Byttnerioideae</taxon>
        <taxon>Theobroma</taxon>
    </lineage>
</organism>
<evidence type="ECO:0000313" key="2">
    <source>
        <dbReference type="Proteomes" id="UP000026915"/>
    </source>
</evidence>
<dbReference type="Gramene" id="EOY21861">
    <property type="protein sequence ID" value="EOY21861"/>
    <property type="gene ID" value="TCM_014007"/>
</dbReference>
<gene>
    <name evidence="1" type="ORF">TCM_014007</name>
</gene>
<accession>A0A061FX68</accession>
<reference evidence="1 2" key="1">
    <citation type="journal article" date="2013" name="Genome Biol.">
        <title>The genome sequence of the most widely cultivated cacao type and its use to identify candidate genes regulating pod color.</title>
        <authorList>
            <person name="Motamayor J.C."/>
            <person name="Mockaitis K."/>
            <person name="Schmutz J."/>
            <person name="Haiminen N."/>
            <person name="Iii D.L."/>
            <person name="Cornejo O."/>
            <person name="Findley S.D."/>
            <person name="Zheng P."/>
            <person name="Utro F."/>
            <person name="Royaert S."/>
            <person name="Saski C."/>
            <person name="Jenkins J."/>
            <person name="Podicheti R."/>
            <person name="Zhao M."/>
            <person name="Scheffler B.E."/>
            <person name="Stack J.C."/>
            <person name="Feltus F.A."/>
            <person name="Mustiga G.M."/>
            <person name="Amores F."/>
            <person name="Phillips W."/>
            <person name="Marelli J.P."/>
            <person name="May G.D."/>
            <person name="Shapiro H."/>
            <person name="Ma J."/>
            <person name="Bustamante C.D."/>
            <person name="Schnell R.J."/>
            <person name="Main D."/>
            <person name="Gilbert D."/>
            <person name="Parida L."/>
            <person name="Kuhn D.N."/>
        </authorList>
    </citation>
    <scope>NUCLEOTIDE SEQUENCE [LARGE SCALE GENOMIC DNA]</scope>
    <source>
        <strain evidence="2">cv. Matina 1-6</strain>
    </source>
</reference>
<dbReference type="InParanoid" id="A0A061FX68"/>
<dbReference type="AlphaFoldDB" id="A0A061FX68"/>
<dbReference type="HOGENOM" id="CLU_1790388_0_0_1"/>
<dbReference type="EMBL" id="CM001881">
    <property type="protein sequence ID" value="EOY21861.1"/>
    <property type="molecule type" value="Genomic_DNA"/>
</dbReference>